<keyword evidence="1" id="KW-0732">Signal</keyword>
<feature type="chain" id="PRO_5041307066" evidence="1">
    <location>
        <begin position="29"/>
        <end position="167"/>
    </location>
</feature>
<protein>
    <submittedName>
        <fullName evidence="2">Uncharacterized protein</fullName>
    </submittedName>
</protein>
<evidence type="ECO:0000256" key="1">
    <source>
        <dbReference type="SAM" id="SignalP"/>
    </source>
</evidence>
<dbReference type="Proteomes" id="UP001165587">
    <property type="component" value="Unassembled WGS sequence"/>
</dbReference>
<dbReference type="EMBL" id="JANLCK010000017">
    <property type="protein sequence ID" value="MCS5727931.1"/>
    <property type="molecule type" value="Genomic_DNA"/>
</dbReference>
<feature type="signal peptide" evidence="1">
    <location>
        <begin position="1"/>
        <end position="28"/>
    </location>
</feature>
<dbReference type="RefSeq" id="WP_259531032.1">
    <property type="nucleotide sequence ID" value="NZ_JANLCK010000017.1"/>
</dbReference>
<sequence>MRTRRLAPLLVATAALALLAGCSPTAYVEPEPPKFTQSLNEVLDASEAAVETIVGEFPGASLVTGDNANVYDCAGEDADIGRWLWAGYLTSDDIAGAISRLQDEYGDAVTSTGTAAQDVEYTDGTIWPVVGPHTLIEDEAGSYLLTYPSGAEGTVMIRVTTPCGVLR</sequence>
<dbReference type="AlphaFoldDB" id="A0AA41XKV9"/>
<name>A0AA41XKV9_9MICO</name>
<accession>A0AA41XKV9</accession>
<evidence type="ECO:0000313" key="2">
    <source>
        <dbReference type="EMBL" id="MCS5727931.1"/>
    </source>
</evidence>
<reference evidence="2" key="1">
    <citation type="submission" date="2022-08" db="EMBL/GenBank/DDBJ databases">
        <authorList>
            <person name="Deng Y."/>
            <person name="Han X.-F."/>
            <person name="Zhang Y.-Q."/>
        </authorList>
    </citation>
    <scope>NUCLEOTIDE SEQUENCE</scope>
    <source>
        <strain evidence="2">CPCC 203407</strain>
    </source>
</reference>
<organism evidence="2 3">
    <name type="scientific">Herbiconiux oxytropis</name>
    <dbReference type="NCBI Taxonomy" id="2970915"/>
    <lineage>
        <taxon>Bacteria</taxon>
        <taxon>Bacillati</taxon>
        <taxon>Actinomycetota</taxon>
        <taxon>Actinomycetes</taxon>
        <taxon>Micrococcales</taxon>
        <taxon>Microbacteriaceae</taxon>
        <taxon>Herbiconiux</taxon>
    </lineage>
</organism>
<comment type="caution">
    <text evidence="2">The sequence shown here is derived from an EMBL/GenBank/DDBJ whole genome shotgun (WGS) entry which is preliminary data.</text>
</comment>
<proteinExistence type="predicted"/>
<gene>
    <name evidence="2" type="ORF">N1028_18695</name>
</gene>
<keyword evidence="3" id="KW-1185">Reference proteome</keyword>
<evidence type="ECO:0000313" key="3">
    <source>
        <dbReference type="Proteomes" id="UP001165587"/>
    </source>
</evidence>
<dbReference type="PROSITE" id="PS51257">
    <property type="entry name" value="PROKAR_LIPOPROTEIN"/>
    <property type="match status" value="1"/>
</dbReference>